<dbReference type="OrthoDB" id="397874at2"/>
<feature type="transmembrane region" description="Helical" evidence="1">
    <location>
        <begin position="92"/>
        <end position="115"/>
    </location>
</feature>
<evidence type="ECO:0000313" key="2">
    <source>
        <dbReference type="EMBL" id="RMA79101.1"/>
    </source>
</evidence>
<accession>A0A3M0A1P5</accession>
<feature type="transmembrane region" description="Helical" evidence="1">
    <location>
        <begin position="127"/>
        <end position="147"/>
    </location>
</feature>
<dbReference type="Proteomes" id="UP000267246">
    <property type="component" value="Unassembled WGS sequence"/>
</dbReference>
<dbReference type="RefSeq" id="WP_121940641.1">
    <property type="nucleotide sequence ID" value="NZ_CP137846.1"/>
</dbReference>
<reference evidence="2 3" key="1">
    <citation type="submission" date="2018-10" db="EMBL/GenBank/DDBJ databases">
        <title>Genomic Encyclopedia of Archaeal and Bacterial Type Strains, Phase II (KMG-II): from individual species to whole genera.</title>
        <authorList>
            <person name="Goeker M."/>
        </authorList>
    </citation>
    <scope>NUCLEOTIDE SEQUENCE [LARGE SCALE GENOMIC DNA]</scope>
    <source>
        <strain evidence="2 3">ATCC 29870</strain>
    </source>
</reference>
<feature type="transmembrane region" description="Helical" evidence="1">
    <location>
        <begin position="236"/>
        <end position="257"/>
    </location>
</feature>
<sequence>MDLKPIISGEGKIINNITLNESSVASQINVQNPALATSEFNVTQKPIFGKQRDDETIETRALSKVNRKMLDPEGVIPNGVYRLFRLEKRIKLSMLLLNLIFAFSCLIICILFAAFPKLFVKGEQKILWTWYIVPVALGIITFTIFTIETIELLGINNQIKTYRDSIRIGQISTPAFIPKLYLKLIMKQVRRTWLLVAILFYVGLFTLIFWALQDATWGALKWKEWIHKSFPNPNNVVYILCAVMASAIILFIVGTILRKKRLTDIQSFFSNEVIDYNQLQVQKSNAHKFWAKVFFISILVLLVIPFIIYIIVKKVKK</sequence>
<gene>
    <name evidence="2" type="ORF">JN00_0152</name>
</gene>
<evidence type="ECO:0000313" key="3">
    <source>
        <dbReference type="Proteomes" id="UP000267246"/>
    </source>
</evidence>
<dbReference type="EMBL" id="REFI01000005">
    <property type="protein sequence ID" value="RMA79101.1"/>
    <property type="molecule type" value="Genomic_DNA"/>
</dbReference>
<proteinExistence type="predicted"/>
<keyword evidence="3" id="KW-1185">Reference proteome</keyword>
<dbReference type="InterPro" id="IPR059214">
    <property type="entry name" value="MSC_0882-like"/>
</dbReference>
<keyword evidence="1" id="KW-0812">Transmembrane</keyword>
<feature type="transmembrane region" description="Helical" evidence="1">
    <location>
        <begin position="289"/>
        <end position="312"/>
    </location>
</feature>
<comment type="caution">
    <text evidence="2">The sequence shown here is derived from an EMBL/GenBank/DDBJ whole genome shotgun (WGS) entry which is preliminary data.</text>
</comment>
<evidence type="ECO:0000256" key="1">
    <source>
        <dbReference type="SAM" id="Phobius"/>
    </source>
</evidence>
<name>A0A3M0A1P5_9BACT</name>
<organism evidence="2 3">
    <name type="scientific">Metamycoplasma subdolum</name>
    <dbReference type="NCBI Taxonomy" id="92407"/>
    <lineage>
        <taxon>Bacteria</taxon>
        <taxon>Bacillati</taxon>
        <taxon>Mycoplasmatota</taxon>
        <taxon>Mycoplasmoidales</taxon>
        <taxon>Metamycoplasmataceae</taxon>
        <taxon>Metamycoplasma</taxon>
    </lineage>
</organism>
<keyword evidence="1" id="KW-1133">Transmembrane helix</keyword>
<feature type="transmembrane region" description="Helical" evidence="1">
    <location>
        <begin position="193"/>
        <end position="212"/>
    </location>
</feature>
<protein>
    <submittedName>
        <fullName evidence="2">Uncharacterized protein</fullName>
    </submittedName>
</protein>
<dbReference type="AlphaFoldDB" id="A0A3M0A1P5"/>
<keyword evidence="1" id="KW-0472">Membrane</keyword>
<dbReference type="NCBIfam" id="NF045846">
    <property type="entry name" value="MSC0882_dom"/>
    <property type="match status" value="1"/>
</dbReference>